<sequence length="143" mass="16023">MVVNLTKRLSVLTVTIFALITFMPGIAWETTGQVYTASDIVLAQVTNAASNFASLSEINLTPQQRQQLQGIRQRRNREINAVLNSSQRTQLAHNLRSGNDINQALETLNLQPEQQELVKAIIQFTNLKMKAILSRHSIQLGQK</sequence>
<dbReference type="EMBL" id="CP124543">
    <property type="protein sequence ID" value="WGV24871.1"/>
    <property type="molecule type" value="Genomic_DNA"/>
</dbReference>
<proteinExistence type="predicted"/>
<reference evidence="1 2" key="1">
    <citation type="journal article" date="2023" name="Limnol Oceanogr Lett">
        <title>Environmental adaptations by the intertidal Antarctic cyanobacterium Halotia branconii CENA392 as revealed using long-read genome sequencing.</title>
        <authorList>
            <person name="Dextro R.B."/>
            <person name="Delbaje E."/>
            <person name="Freitas P.N.N."/>
            <person name="Geraldes V."/>
            <person name="Pinto E."/>
            <person name="Long P.F."/>
            <person name="Fiore M.F."/>
        </authorList>
    </citation>
    <scope>NUCLEOTIDE SEQUENCE [LARGE SCALE GENOMIC DNA]</scope>
    <source>
        <strain evidence="1 2">CENA392</strain>
    </source>
</reference>
<dbReference type="Proteomes" id="UP001223520">
    <property type="component" value="Chromosome"/>
</dbReference>
<dbReference type="AlphaFoldDB" id="A0AAJ6P8Q8"/>
<dbReference type="RefSeq" id="WP_281482183.1">
    <property type="nucleotide sequence ID" value="NZ_CP124543.1"/>
</dbReference>
<accession>A0AAJ6P8Q8</accession>
<protein>
    <submittedName>
        <fullName evidence="1">Uncharacterized protein</fullName>
    </submittedName>
</protein>
<dbReference type="KEGG" id="hbq:QI031_24385"/>
<keyword evidence="2" id="KW-1185">Reference proteome</keyword>
<organism evidence="1 2">
    <name type="scientific">Halotia branconii CENA392</name>
    <dbReference type="NCBI Taxonomy" id="1539056"/>
    <lineage>
        <taxon>Bacteria</taxon>
        <taxon>Bacillati</taxon>
        <taxon>Cyanobacteriota</taxon>
        <taxon>Cyanophyceae</taxon>
        <taxon>Nostocales</taxon>
        <taxon>Nodulariaceae</taxon>
        <taxon>Halotia</taxon>
    </lineage>
</organism>
<name>A0AAJ6P8Q8_9CYAN</name>
<evidence type="ECO:0000313" key="1">
    <source>
        <dbReference type="EMBL" id="WGV24871.1"/>
    </source>
</evidence>
<gene>
    <name evidence="1" type="ORF">QI031_24385</name>
</gene>
<evidence type="ECO:0000313" key="2">
    <source>
        <dbReference type="Proteomes" id="UP001223520"/>
    </source>
</evidence>